<gene>
    <name evidence="1" type="ORF">PX52LOC_00412</name>
</gene>
<dbReference type="OrthoDB" id="257966at2"/>
<organism evidence="1 2">
    <name type="scientific">Limnoglobus roseus</name>
    <dbReference type="NCBI Taxonomy" id="2598579"/>
    <lineage>
        <taxon>Bacteria</taxon>
        <taxon>Pseudomonadati</taxon>
        <taxon>Planctomycetota</taxon>
        <taxon>Planctomycetia</taxon>
        <taxon>Gemmatales</taxon>
        <taxon>Gemmataceae</taxon>
        <taxon>Limnoglobus</taxon>
    </lineage>
</organism>
<dbReference type="EMBL" id="CP042425">
    <property type="protein sequence ID" value="QEL13554.1"/>
    <property type="molecule type" value="Genomic_DNA"/>
</dbReference>
<protein>
    <recommendedName>
        <fullName evidence="3">S1/P1 Nuclease</fullName>
    </recommendedName>
</protein>
<dbReference type="RefSeq" id="WP_149108517.1">
    <property type="nucleotide sequence ID" value="NZ_CP042425.1"/>
</dbReference>
<sequence length="287" mass="32292">MRRVCLWGMASLSLLGLFVGLTPAWWVKGHESITEAAAAKLPEDVPAFFRSGGKHLAHFVGDPDRWKNRECKTLRASIEADHYIDLEDLEGKPLPPDSRFKGMDVMRGLKKEPNRVGLLPYAIEEGYEKLACAFSDYRKEPENESIKMKCLVYAGTLAHFTTDASMPLHTTVHFDGRVTPGQADKKQRGIHAKLDAFPEKFKLTPEEIVRGVEAKAVDDVWKYSEKFIAESATFIDKAYEFDAAGAFEKPTDASRAFVMDRCRAGAQFTLDVWYAAWKKSATLPPHY</sequence>
<evidence type="ECO:0000313" key="2">
    <source>
        <dbReference type="Proteomes" id="UP000324974"/>
    </source>
</evidence>
<dbReference type="Gene3D" id="1.10.575.10">
    <property type="entry name" value="P1 Nuclease"/>
    <property type="match status" value="1"/>
</dbReference>
<proteinExistence type="predicted"/>
<dbReference type="GO" id="GO:0016788">
    <property type="term" value="F:hydrolase activity, acting on ester bonds"/>
    <property type="evidence" value="ECO:0007669"/>
    <property type="project" value="InterPro"/>
</dbReference>
<accession>A0A5C1A8S0</accession>
<evidence type="ECO:0000313" key="1">
    <source>
        <dbReference type="EMBL" id="QEL13554.1"/>
    </source>
</evidence>
<dbReference type="InterPro" id="IPR008947">
    <property type="entry name" value="PLipase_C/P1_nuclease_dom_sf"/>
</dbReference>
<evidence type="ECO:0008006" key="3">
    <source>
        <dbReference type="Google" id="ProtNLM"/>
    </source>
</evidence>
<keyword evidence="2" id="KW-1185">Reference proteome</keyword>
<name>A0A5C1A8S0_9BACT</name>
<dbReference type="SUPFAM" id="SSF48537">
    <property type="entry name" value="Phospholipase C/P1 nuclease"/>
    <property type="match status" value="1"/>
</dbReference>
<dbReference type="Proteomes" id="UP000324974">
    <property type="component" value="Chromosome"/>
</dbReference>
<dbReference type="AlphaFoldDB" id="A0A5C1A8S0"/>
<reference evidence="2" key="1">
    <citation type="submission" date="2019-08" db="EMBL/GenBank/DDBJ databases">
        <title>Limnoglobus roseus gen. nov., sp. nov., a novel freshwater planctomycete with a giant genome from the family Gemmataceae.</title>
        <authorList>
            <person name="Kulichevskaya I.S."/>
            <person name="Naumoff D.G."/>
            <person name="Miroshnikov K."/>
            <person name="Ivanova A."/>
            <person name="Philippov D.A."/>
            <person name="Hakobyan A."/>
            <person name="Rijpstra I.C."/>
            <person name="Sinninghe Damste J.S."/>
            <person name="Liesack W."/>
            <person name="Dedysh S.N."/>
        </authorList>
    </citation>
    <scope>NUCLEOTIDE SEQUENCE [LARGE SCALE GENOMIC DNA]</scope>
    <source>
        <strain evidence="2">PX52</strain>
    </source>
</reference>
<dbReference type="KEGG" id="lrs:PX52LOC_00412"/>